<protein>
    <submittedName>
        <fullName evidence="2">Uncharacterized protein</fullName>
    </submittedName>
</protein>
<sequence>MEGEAARERRRLLYEEIKWKERKEQEAAQNRSTHDQLRRRTPGTPTNGRLAARGLARVYAFRRACTPIERHAYRAPRRPNRVAKQRPPAPGRGRSFARAGPLRSLLELAVSRRPLCCCCWRCSQRCPRAAPRSSPRSSPSSILWRRATVTGPAASDRRRTDPAQEVVDTGTPAETDCVSRSGASAALRNLLPA</sequence>
<feature type="compositionally biased region" description="Basic residues" evidence="1">
    <location>
        <begin position="75"/>
        <end position="84"/>
    </location>
</feature>
<dbReference type="Proteomes" id="UP000799757">
    <property type="component" value="Unassembled WGS sequence"/>
</dbReference>
<keyword evidence="3" id="KW-1185">Reference proteome</keyword>
<evidence type="ECO:0000313" key="2">
    <source>
        <dbReference type="EMBL" id="KAF2786663.1"/>
    </source>
</evidence>
<dbReference type="InterPro" id="IPR017900">
    <property type="entry name" value="4Fe4S_Fe_S_CS"/>
</dbReference>
<organism evidence="2 3">
    <name type="scientific">Melanomma pulvis-pyrius CBS 109.77</name>
    <dbReference type="NCBI Taxonomy" id="1314802"/>
    <lineage>
        <taxon>Eukaryota</taxon>
        <taxon>Fungi</taxon>
        <taxon>Dikarya</taxon>
        <taxon>Ascomycota</taxon>
        <taxon>Pezizomycotina</taxon>
        <taxon>Dothideomycetes</taxon>
        <taxon>Pleosporomycetidae</taxon>
        <taxon>Pleosporales</taxon>
        <taxon>Melanommataceae</taxon>
        <taxon>Melanomma</taxon>
    </lineage>
</organism>
<name>A0A6A6WRS8_9PLEO</name>
<reference evidence="2" key="1">
    <citation type="journal article" date="2020" name="Stud. Mycol.">
        <title>101 Dothideomycetes genomes: a test case for predicting lifestyles and emergence of pathogens.</title>
        <authorList>
            <person name="Haridas S."/>
            <person name="Albert R."/>
            <person name="Binder M."/>
            <person name="Bloem J."/>
            <person name="Labutti K."/>
            <person name="Salamov A."/>
            <person name="Andreopoulos B."/>
            <person name="Baker S."/>
            <person name="Barry K."/>
            <person name="Bills G."/>
            <person name="Bluhm B."/>
            <person name="Cannon C."/>
            <person name="Castanera R."/>
            <person name="Culley D."/>
            <person name="Daum C."/>
            <person name="Ezra D."/>
            <person name="Gonzalez J."/>
            <person name="Henrissat B."/>
            <person name="Kuo A."/>
            <person name="Liang C."/>
            <person name="Lipzen A."/>
            <person name="Lutzoni F."/>
            <person name="Magnuson J."/>
            <person name="Mondo S."/>
            <person name="Nolan M."/>
            <person name="Ohm R."/>
            <person name="Pangilinan J."/>
            <person name="Park H.-J."/>
            <person name="Ramirez L."/>
            <person name="Alfaro M."/>
            <person name="Sun H."/>
            <person name="Tritt A."/>
            <person name="Yoshinaga Y."/>
            <person name="Zwiers L.-H."/>
            <person name="Turgeon B."/>
            <person name="Goodwin S."/>
            <person name="Spatafora J."/>
            <person name="Crous P."/>
            <person name="Grigoriev I."/>
        </authorList>
    </citation>
    <scope>NUCLEOTIDE SEQUENCE</scope>
    <source>
        <strain evidence="2">CBS 109.77</strain>
    </source>
</reference>
<evidence type="ECO:0000256" key="1">
    <source>
        <dbReference type="SAM" id="MobiDB-lite"/>
    </source>
</evidence>
<feature type="region of interest" description="Disordered" evidence="1">
    <location>
        <begin position="75"/>
        <end position="97"/>
    </location>
</feature>
<evidence type="ECO:0000313" key="3">
    <source>
        <dbReference type="Proteomes" id="UP000799757"/>
    </source>
</evidence>
<dbReference type="EMBL" id="MU002426">
    <property type="protein sequence ID" value="KAF2786663.1"/>
    <property type="molecule type" value="Genomic_DNA"/>
</dbReference>
<dbReference type="AlphaFoldDB" id="A0A6A6WRS8"/>
<proteinExistence type="predicted"/>
<feature type="region of interest" description="Disordered" evidence="1">
    <location>
        <begin position="127"/>
        <end position="180"/>
    </location>
</feature>
<feature type="region of interest" description="Disordered" evidence="1">
    <location>
        <begin position="23"/>
        <end position="51"/>
    </location>
</feature>
<accession>A0A6A6WRS8</accession>
<dbReference type="PROSITE" id="PS00198">
    <property type="entry name" value="4FE4S_FER_1"/>
    <property type="match status" value="1"/>
</dbReference>
<feature type="compositionally biased region" description="Basic and acidic residues" evidence="1">
    <location>
        <begin position="23"/>
        <end position="38"/>
    </location>
</feature>
<gene>
    <name evidence="2" type="ORF">K505DRAFT_343610</name>
</gene>
<feature type="compositionally biased region" description="Low complexity" evidence="1">
    <location>
        <begin position="127"/>
        <end position="141"/>
    </location>
</feature>